<dbReference type="OrthoDB" id="3521766at2"/>
<dbReference type="KEGG" id="fae:FAES_1250"/>
<accession>I0K557</accession>
<dbReference type="SMART" id="SM00228">
    <property type="entry name" value="PDZ"/>
    <property type="match status" value="1"/>
</dbReference>
<dbReference type="InterPro" id="IPR021109">
    <property type="entry name" value="Peptidase_aspartic_dom_sf"/>
</dbReference>
<gene>
    <name evidence="5" type="ORF">FAES_1250</name>
</gene>
<dbReference type="EMBL" id="HE796683">
    <property type="protein sequence ID" value="CCG99260.1"/>
    <property type="molecule type" value="Genomic_DNA"/>
</dbReference>
<dbReference type="PATRIC" id="fig|1166018.3.peg.2977"/>
<dbReference type="InterPro" id="IPR001995">
    <property type="entry name" value="Peptidase_A2_cat"/>
</dbReference>
<reference evidence="5 6" key="1">
    <citation type="journal article" date="2012" name="J. Bacteriol.">
        <title>Genome Sequence of Fibrella aestuarina BUZ 2T, a Filamentous Marine Bacterium.</title>
        <authorList>
            <person name="Filippini M."/>
            <person name="Qi W."/>
            <person name="Blom J."/>
            <person name="Goesmann A."/>
            <person name="Smits T.H."/>
            <person name="Bagheri H.C."/>
        </authorList>
    </citation>
    <scope>NUCLEOTIDE SEQUENCE [LARGE SCALE GENOMIC DNA]</scope>
    <source>
        <strain evidence="6">BUZ 2T</strain>
    </source>
</reference>
<dbReference type="Pfam" id="PF13650">
    <property type="entry name" value="Asp_protease_2"/>
    <property type="match status" value="1"/>
</dbReference>
<name>I0K557_9BACT</name>
<dbReference type="STRING" id="1166018.FAES_1250"/>
<dbReference type="InterPro" id="IPR036034">
    <property type="entry name" value="PDZ_sf"/>
</dbReference>
<organism evidence="5 6">
    <name type="scientific">Fibrella aestuarina BUZ 2</name>
    <dbReference type="NCBI Taxonomy" id="1166018"/>
    <lineage>
        <taxon>Bacteria</taxon>
        <taxon>Pseudomonadati</taxon>
        <taxon>Bacteroidota</taxon>
        <taxon>Cytophagia</taxon>
        <taxon>Cytophagales</taxon>
        <taxon>Spirosomataceae</taxon>
        <taxon>Fibrella</taxon>
    </lineage>
</organism>
<dbReference type="InterPro" id="IPR001478">
    <property type="entry name" value="PDZ"/>
</dbReference>
<dbReference type="Pfam" id="PF17820">
    <property type="entry name" value="PDZ_6"/>
    <property type="match status" value="1"/>
</dbReference>
<protein>
    <submittedName>
        <fullName evidence="5">PDZ/DHR/GLGF domain protein</fullName>
    </submittedName>
</protein>
<dbReference type="Proteomes" id="UP000011058">
    <property type="component" value="Chromosome"/>
</dbReference>
<dbReference type="PROSITE" id="PS50106">
    <property type="entry name" value="PDZ"/>
    <property type="match status" value="1"/>
</dbReference>
<keyword evidence="1" id="KW-0378">Hydrolase</keyword>
<evidence type="ECO:0000256" key="1">
    <source>
        <dbReference type="ARBA" id="ARBA00022801"/>
    </source>
</evidence>
<dbReference type="eggNOG" id="COG0793">
    <property type="taxonomic scope" value="Bacteria"/>
</dbReference>
<evidence type="ECO:0000259" key="4">
    <source>
        <dbReference type="PROSITE" id="PS50175"/>
    </source>
</evidence>
<feature type="domain" description="PDZ" evidence="3">
    <location>
        <begin position="335"/>
        <end position="405"/>
    </location>
</feature>
<dbReference type="Gene3D" id="2.40.70.10">
    <property type="entry name" value="Acid Proteases"/>
    <property type="match status" value="2"/>
</dbReference>
<dbReference type="GO" id="GO:0004190">
    <property type="term" value="F:aspartic-type endopeptidase activity"/>
    <property type="evidence" value="ECO:0007669"/>
    <property type="project" value="InterPro"/>
</dbReference>
<dbReference type="InterPro" id="IPR001969">
    <property type="entry name" value="Aspartic_peptidase_AS"/>
</dbReference>
<dbReference type="PROSITE" id="PS00141">
    <property type="entry name" value="ASP_PROTEASE"/>
    <property type="match status" value="1"/>
</dbReference>
<keyword evidence="2" id="KW-0732">Signal</keyword>
<sequence>MKTLSLLIAILYVSGSAWATDKPKPEKDHFGFYLAGGRSFTRLPFQLHSNLILVKMQVNNSDTLNFILDTGVSNTIITDPKALNRQRLQLSRKVKLSGVGEGAQLTASIAIDNELSMGHMRASHQNLVLLDDDILKLSEYVGVPVHGIFGYDLFNNFVVSIDFINRELTLTKPKKYTYKRRFGDRYPIVIQNTKPYLDVVAMLPGERSVPLRVVLDTGAGHALMLDGQPSTCALPLPEKVIRAQLGRGLNGVINGSLGRIQGLKVGRHELQQIIASFPDSTSFGMKLVNASDRQGNIGCELLRRFTVTFNYPEQYIVLKPVKRLLRERFEHDMSGMELRAKGQNFRTYYIEKIVAESPADQAGLLEGDELVFVNNDSVNTLNISDIYKTLQRGEGKEVTLVVRRNGSIVVAQFALKRII</sequence>
<feature type="chain" id="PRO_5003630253" evidence="2">
    <location>
        <begin position="20"/>
        <end position="419"/>
    </location>
</feature>
<evidence type="ECO:0000256" key="2">
    <source>
        <dbReference type="SAM" id="SignalP"/>
    </source>
</evidence>
<feature type="domain" description="Peptidase A2" evidence="4">
    <location>
        <begin position="64"/>
        <end position="153"/>
    </location>
</feature>
<dbReference type="GO" id="GO:0006508">
    <property type="term" value="P:proteolysis"/>
    <property type="evidence" value="ECO:0007669"/>
    <property type="project" value="InterPro"/>
</dbReference>
<dbReference type="InterPro" id="IPR041489">
    <property type="entry name" value="PDZ_6"/>
</dbReference>
<keyword evidence="6" id="KW-1185">Reference proteome</keyword>
<feature type="signal peptide" evidence="2">
    <location>
        <begin position="1"/>
        <end position="19"/>
    </location>
</feature>
<evidence type="ECO:0000313" key="5">
    <source>
        <dbReference type="EMBL" id="CCG99260.1"/>
    </source>
</evidence>
<evidence type="ECO:0000313" key="6">
    <source>
        <dbReference type="Proteomes" id="UP000011058"/>
    </source>
</evidence>
<dbReference type="AlphaFoldDB" id="I0K557"/>
<dbReference type="HOGENOM" id="CLU_039603_0_0_10"/>
<dbReference type="RefSeq" id="WP_015330359.1">
    <property type="nucleotide sequence ID" value="NC_020054.1"/>
</dbReference>
<proteinExistence type="predicted"/>
<evidence type="ECO:0000259" key="3">
    <source>
        <dbReference type="PROSITE" id="PS50106"/>
    </source>
</evidence>
<dbReference type="PROSITE" id="PS50175">
    <property type="entry name" value="ASP_PROT_RETROV"/>
    <property type="match status" value="1"/>
</dbReference>
<dbReference type="Gene3D" id="2.30.42.10">
    <property type="match status" value="1"/>
</dbReference>
<dbReference type="SUPFAM" id="SSF50156">
    <property type="entry name" value="PDZ domain-like"/>
    <property type="match status" value="1"/>
</dbReference>